<dbReference type="EMBL" id="CYKH01001973">
    <property type="protein sequence ID" value="CUG91824.1"/>
    <property type="molecule type" value="Genomic_DNA"/>
</dbReference>
<name>A0A0S4JNV1_BODSA</name>
<protein>
    <submittedName>
        <fullName evidence="2">Uncharacterized protein</fullName>
    </submittedName>
</protein>
<feature type="region of interest" description="Disordered" evidence="1">
    <location>
        <begin position="594"/>
        <end position="687"/>
    </location>
</feature>
<evidence type="ECO:0000313" key="2">
    <source>
        <dbReference type="EMBL" id="CUG91824.1"/>
    </source>
</evidence>
<accession>A0A0S4JNV1</accession>
<feature type="compositionally biased region" description="Basic and acidic residues" evidence="1">
    <location>
        <begin position="211"/>
        <end position="221"/>
    </location>
</feature>
<feature type="compositionally biased region" description="Acidic residues" evidence="1">
    <location>
        <begin position="631"/>
        <end position="646"/>
    </location>
</feature>
<evidence type="ECO:0000256" key="1">
    <source>
        <dbReference type="SAM" id="MobiDB-lite"/>
    </source>
</evidence>
<feature type="region of interest" description="Disordered" evidence="1">
    <location>
        <begin position="68"/>
        <end position="143"/>
    </location>
</feature>
<keyword evidence="3" id="KW-1185">Reference proteome</keyword>
<feature type="compositionally biased region" description="Low complexity" evidence="1">
    <location>
        <begin position="92"/>
        <end position="112"/>
    </location>
</feature>
<organism evidence="2 3">
    <name type="scientific">Bodo saltans</name>
    <name type="common">Flagellated protozoan</name>
    <dbReference type="NCBI Taxonomy" id="75058"/>
    <lineage>
        <taxon>Eukaryota</taxon>
        <taxon>Discoba</taxon>
        <taxon>Euglenozoa</taxon>
        <taxon>Kinetoplastea</taxon>
        <taxon>Metakinetoplastina</taxon>
        <taxon>Eubodonida</taxon>
        <taxon>Bodonidae</taxon>
        <taxon>Bodo</taxon>
    </lineage>
</organism>
<proteinExistence type="predicted"/>
<evidence type="ECO:0000313" key="3">
    <source>
        <dbReference type="Proteomes" id="UP000051952"/>
    </source>
</evidence>
<dbReference type="OrthoDB" id="242365at2759"/>
<dbReference type="AlphaFoldDB" id="A0A0S4JNV1"/>
<reference evidence="3" key="1">
    <citation type="submission" date="2015-09" db="EMBL/GenBank/DDBJ databases">
        <authorList>
            <consortium name="Pathogen Informatics"/>
        </authorList>
    </citation>
    <scope>NUCLEOTIDE SEQUENCE [LARGE SCALE GENOMIC DNA]</scope>
    <source>
        <strain evidence="3">Lake Konstanz</strain>
    </source>
</reference>
<dbReference type="Proteomes" id="UP000051952">
    <property type="component" value="Unassembled WGS sequence"/>
</dbReference>
<feature type="compositionally biased region" description="Basic residues" evidence="1">
    <location>
        <begin position="68"/>
        <end position="79"/>
    </location>
</feature>
<gene>
    <name evidence="2" type="ORF">BSAL_34315</name>
</gene>
<dbReference type="VEuPathDB" id="TriTrypDB:BSAL_34315"/>
<sequence length="687" mass="76931">MVSSAELYGGGAVMAAPHPLELRRTHHAKSSSTIINIDDDTVQRTFPTVAVEGGEGILVSPRISSAARKRKEVLSKKQHASSEKSTSSNKVAAAQLSSARSSRHSQQQNHSAPRSGRGVHSVDSFDPADMSDATSLTNSSVPASSISVSYAEALMNGVALEEDGVEVEEEEEHNDNAYLYCEDEVESLCRQNHDDEEEQDNGASQPALEGGTRRQFESEEVTHEEEEVVDDGPHRLSFDEEGSSTQRLRQLRQLPGGSSSQPYEDIPEELVAGQFQSPRDANSFIFNFLQRKSREDEEESQEQHHKQELQEIAQHFSLIQEADLHRLVDEREHEELLHPEDGGDALVGYDDANDDPCLSSVCSSPDLDREHFHPRLEFQSASAGVAPVREPDYDPMDEIRMLLAYTTSDGELLEHPYVDMDRQRAMIAHERSDAHQDFCSKHYQQQQVSMLDRTTMIRTLLFEAHRHQSTRRKAAAAVIAAASVDQEDDQSAKQDFMVSSAASHRRPFILHQRGWQAVANDVERTITMEGPMSAQRKLSCMCIFNPNRIDPPVMENVDDERFRRMERQEGILRHIYCRLDNHLFADDIREGVSTPHPFASSTPNDRNDNDNTDWGSAQRDDGGFHPGYTGADDDDDDDDDGEESNEDNTSSDSDSEGRASWFTYEAPISIPLPSYASTADRSQRESM</sequence>
<feature type="region of interest" description="Disordered" evidence="1">
    <location>
        <begin position="188"/>
        <end position="247"/>
    </location>
</feature>